<proteinExistence type="predicted"/>
<sequence length="342" mass="37907">MPMQDALSLPVVQQVKVGQGQSTEGGLMVIMPMYGMIESLASQGDKHSTTFFPSGGGTGSTNYPVSISAENTTLPKEAREIVLSRSPTNEAISTSGENTTLPKEARDIVLPRPLTDDETNPHDPTKHTTIFPGARSPQPPQSLNMDFQFPSGSPKDSHEASPSNRRKRKSPESPMVPVSSNPDDPLTLQTGIEQVPYLLERLQTTESQIPHCLVFVSSTEPTGYEWVFHNQIRNSQDLESILQELEKRGMFFTFGDLTKRQFSTISVEGAVTFLQAGTPIFVHLPTINFRNGFPSPLNESERTFDPEIPRWNTELHRWTLTSKKSKGSPSTREEIHSDSTEL</sequence>
<dbReference type="GeneID" id="19243641"/>
<dbReference type="Proteomes" id="UP000019373">
    <property type="component" value="Unassembled WGS sequence"/>
</dbReference>
<accession>U1G770</accession>
<keyword evidence="3" id="KW-1185">Reference proteome</keyword>
<feature type="region of interest" description="Disordered" evidence="1">
    <location>
        <begin position="322"/>
        <end position="342"/>
    </location>
</feature>
<protein>
    <submittedName>
        <fullName evidence="2">Uncharacterized protein</fullName>
    </submittedName>
</protein>
<reference evidence="3" key="1">
    <citation type="journal article" date="2014" name="BMC Genomics">
        <title>Genome characteristics reveal the impact of lichenization on lichen-forming fungus Endocarpon pusillum Hedwig (Verrucariales, Ascomycota).</title>
        <authorList>
            <person name="Wang Y.-Y."/>
            <person name="Liu B."/>
            <person name="Zhang X.-Y."/>
            <person name="Zhou Q.-M."/>
            <person name="Zhang T."/>
            <person name="Li H."/>
            <person name="Yu Y.-F."/>
            <person name="Zhang X.-L."/>
            <person name="Hao X.-Y."/>
            <person name="Wang M."/>
            <person name="Wang L."/>
            <person name="Wei J.-C."/>
        </authorList>
    </citation>
    <scope>NUCLEOTIDE SEQUENCE [LARGE SCALE GENOMIC DNA]</scope>
    <source>
        <strain evidence="3">Z07020 / HMAS-L-300199</strain>
    </source>
</reference>
<evidence type="ECO:0000256" key="1">
    <source>
        <dbReference type="SAM" id="MobiDB-lite"/>
    </source>
</evidence>
<gene>
    <name evidence="2" type="ORF">EPUS_08798</name>
</gene>
<dbReference type="RefSeq" id="XP_007801114.1">
    <property type="nucleotide sequence ID" value="XM_007802923.1"/>
</dbReference>
<feature type="compositionally biased region" description="Polar residues" evidence="1">
    <location>
        <begin position="178"/>
        <end position="188"/>
    </location>
</feature>
<organism evidence="2 3">
    <name type="scientific">Endocarpon pusillum (strain Z07020 / HMAS-L-300199)</name>
    <name type="common">Lichen-forming fungus</name>
    <dbReference type="NCBI Taxonomy" id="1263415"/>
    <lineage>
        <taxon>Eukaryota</taxon>
        <taxon>Fungi</taxon>
        <taxon>Dikarya</taxon>
        <taxon>Ascomycota</taxon>
        <taxon>Pezizomycotina</taxon>
        <taxon>Eurotiomycetes</taxon>
        <taxon>Chaetothyriomycetidae</taxon>
        <taxon>Verrucariales</taxon>
        <taxon>Verrucariaceae</taxon>
        <taxon>Endocarpon</taxon>
    </lineage>
</organism>
<dbReference type="HOGENOM" id="CLU_811410_0_0_1"/>
<name>U1G770_ENDPU</name>
<evidence type="ECO:0000313" key="2">
    <source>
        <dbReference type="EMBL" id="ERF73247.1"/>
    </source>
</evidence>
<feature type="region of interest" description="Disordered" evidence="1">
    <location>
        <begin position="86"/>
        <end position="188"/>
    </location>
</feature>
<feature type="compositionally biased region" description="Polar residues" evidence="1">
    <location>
        <begin position="86"/>
        <end position="101"/>
    </location>
</feature>
<evidence type="ECO:0000313" key="3">
    <source>
        <dbReference type="Proteomes" id="UP000019373"/>
    </source>
</evidence>
<dbReference type="AlphaFoldDB" id="U1G770"/>
<dbReference type="EMBL" id="KE720962">
    <property type="protein sequence ID" value="ERF73247.1"/>
    <property type="molecule type" value="Genomic_DNA"/>
</dbReference>
<feature type="compositionally biased region" description="Basic and acidic residues" evidence="1">
    <location>
        <begin position="331"/>
        <end position="342"/>
    </location>
</feature>